<gene>
    <name evidence="2" type="ORF">BaOVIS_009440</name>
</gene>
<name>A0A9W5T9U8_BABOV</name>
<protein>
    <submittedName>
        <fullName evidence="2">ABC ATP-binding, putative</fullName>
    </submittedName>
</protein>
<keyword evidence="3" id="KW-1185">Reference proteome</keyword>
<accession>A0A9W5T9U8</accession>
<comment type="caution">
    <text evidence="2">The sequence shown here is derived from an EMBL/GenBank/DDBJ whole genome shotgun (WGS) entry which is preliminary data.</text>
</comment>
<keyword evidence="2" id="KW-0067">ATP-binding</keyword>
<reference evidence="2" key="1">
    <citation type="submission" date="2019-12" db="EMBL/GenBank/DDBJ databases">
        <title>Genome sequence of Babesia ovis.</title>
        <authorList>
            <person name="Yamagishi J."/>
            <person name="Sevinc F."/>
            <person name="Xuan X."/>
        </authorList>
    </citation>
    <scope>NUCLEOTIDE SEQUENCE</scope>
    <source>
        <strain evidence="2">Selcuk</strain>
    </source>
</reference>
<evidence type="ECO:0000313" key="3">
    <source>
        <dbReference type="Proteomes" id="UP001057455"/>
    </source>
</evidence>
<dbReference type="Proteomes" id="UP001057455">
    <property type="component" value="Unassembled WGS sequence"/>
</dbReference>
<evidence type="ECO:0000313" key="2">
    <source>
        <dbReference type="EMBL" id="GFE53540.1"/>
    </source>
</evidence>
<dbReference type="GO" id="GO:0005524">
    <property type="term" value="F:ATP binding"/>
    <property type="evidence" value="ECO:0007669"/>
    <property type="project" value="UniProtKB-KW"/>
</dbReference>
<keyword evidence="1" id="KW-0175">Coiled coil</keyword>
<dbReference type="AlphaFoldDB" id="A0A9W5T9U8"/>
<keyword evidence="2" id="KW-0547">Nucleotide-binding</keyword>
<evidence type="ECO:0000256" key="1">
    <source>
        <dbReference type="SAM" id="Coils"/>
    </source>
</evidence>
<proteinExistence type="predicted"/>
<dbReference type="OrthoDB" id="360787at2759"/>
<dbReference type="EMBL" id="BLIY01000006">
    <property type="protein sequence ID" value="GFE53540.1"/>
    <property type="molecule type" value="Genomic_DNA"/>
</dbReference>
<organism evidence="2 3">
    <name type="scientific">Babesia ovis</name>
    <dbReference type="NCBI Taxonomy" id="5869"/>
    <lineage>
        <taxon>Eukaryota</taxon>
        <taxon>Sar</taxon>
        <taxon>Alveolata</taxon>
        <taxon>Apicomplexa</taxon>
        <taxon>Aconoidasida</taxon>
        <taxon>Piroplasmida</taxon>
        <taxon>Babesiidae</taxon>
        <taxon>Babesia</taxon>
    </lineage>
</organism>
<sequence length="215" mass="24714">MYHDSLLTPRKRHGRRYQFDPQSVSAHYHIVADRVRQIVNRDRANLKHKSKLPRIARRALFERLCSIGSGFIRPESLDELESRATSINQQLSIVSQTKATLESILHITEKIHGNTGGPVTFTSTPATTVEEEDAEMASREPLRQHRKQVFLQNLMERSQAEVQRRKDELEARVLAIQQRDAEEAAEEEHHMLACDRKLLLSGVYRSQSRSQAIAQ</sequence>
<feature type="coiled-coil region" evidence="1">
    <location>
        <begin position="152"/>
        <end position="179"/>
    </location>
</feature>